<gene>
    <name evidence="1" type="ORF">GIB67_021084</name>
</gene>
<protein>
    <submittedName>
        <fullName evidence="1">Uncharacterized protein</fullName>
    </submittedName>
</protein>
<dbReference type="EMBL" id="JACGCM010001009">
    <property type="protein sequence ID" value="KAF6162935.1"/>
    <property type="molecule type" value="Genomic_DNA"/>
</dbReference>
<dbReference type="AlphaFoldDB" id="A0A7J7N714"/>
<proteinExistence type="predicted"/>
<dbReference type="OrthoDB" id="744564at2759"/>
<dbReference type="PANTHER" id="PTHR47885:SF1">
    <property type="entry name" value="AP-5 COMPLEX SUBUNIT ZETA-1"/>
    <property type="match status" value="1"/>
</dbReference>
<organism evidence="1 2">
    <name type="scientific">Kingdonia uniflora</name>
    <dbReference type="NCBI Taxonomy" id="39325"/>
    <lineage>
        <taxon>Eukaryota</taxon>
        <taxon>Viridiplantae</taxon>
        <taxon>Streptophyta</taxon>
        <taxon>Embryophyta</taxon>
        <taxon>Tracheophyta</taxon>
        <taxon>Spermatophyta</taxon>
        <taxon>Magnoliopsida</taxon>
        <taxon>Ranunculales</taxon>
        <taxon>Circaeasteraceae</taxon>
        <taxon>Kingdonia</taxon>
    </lineage>
</organism>
<sequence>MNEPAICMSILGPSSGYEQSPGNVNWSSGGSKMIAHIPFYILSEQEGILFSLQKIYKGIHLFLLEFQKLVMLSDRFEMYVEAIIKIVKLEAGVITKDSMRFDGVGLKMNHYKETTEREGHRAIDVVGGEDRDVDNKPTSAIERVEQVEEWGFTYMFDSDDEPTSAIEKLLGFWYEEENRRIAEVANHGLVFFHREEFATKEGDLQSVEGNIEGCDFV</sequence>
<dbReference type="Proteomes" id="UP000541444">
    <property type="component" value="Unassembled WGS sequence"/>
</dbReference>
<comment type="caution">
    <text evidence="1">The sequence shown here is derived from an EMBL/GenBank/DDBJ whole genome shotgun (WGS) entry which is preliminary data.</text>
</comment>
<keyword evidence="2" id="KW-1185">Reference proteome</keyword>
<accession>A0A7J7N714</accession>
<evidence type="ECO:0000313" key="2">
    <source>
        <dbReference type="Proteomes" id="UP000541444"/>
    </source>
</evidence>
<dbReference type="PANTHER" id="PTHR47885">
    <property type="entry name" value="AP-5 COMPLEX SUBUNIT ZETA-1"/>
    <property type="match status" value="1"/>
</dbReference>
<evidence type="ECO:0000313" key="1">
    <source>
        <dbReference type="EMBL" id="KAF6162935.1"/>
    </source>
</evidence>
<reference evidence="1 2" key="1">
    <citation type="journal article" date="2020" name="IScience">
        <title>Genome Sequencing of the Endangered Kingdonia uniflora (Circaeasteraceae, Ranunculales) Reveals Potential Mechanisms of Evolutionary Specialization.</title>
        <authorList>
            <person name="Sun Y."/>
            <person name="Deng T."/>
            <person name="Zhang A."/>
            <person name="Moore M.J."/>
            <person name="Landis J.B."/>
            <person name="Lin N."/>
            <person name="Zhang H."/>
            <person name="Zhang X."/>
            <person name="Huang J."/>
            <person name="Zhang X."/>
            <person name="Sun H."/>
            <person name="Wang H."/>
        </authorList>
    </citation>
    <scope>NUCLEOTIDE SEQUENCE [LARGE SCALE GENOMIC DNA]</scope>
    <source>
        <strain evidence="1">TB1705</strain>
        <tissue evidence="1">Leaf</tissue>
    </source>
</reference>
<name>A0A7J7N714_9MAGN</name>